<feature type="transmembrane region" description="Helical" evidence="6">
    <location>
        <begin position="589"/>
        <end position="609"/>
    </location>
</feature>
<gene>
    <name evidence="8" type="ORF">BN1204_005460</name>
</gene>
<dbReference type="Gene3D" id="1.10.287.70">
    <property type="match status" value="1"/>
</dbReference>
<reference evidence="8" key="1">
    <citation type="journal article" date="2015" name="PLoS ONE">
        <title>Comprehensive Evaluation of Toxoplasma gondii VEG and Neospora caninum LIV Genomes with Tachyzoite Stage Transcriptome and Proteome Defines Novel Transcript Features.</title>
        <authorList>
            <person name="Ramaprasad A."/>
            <person name="Mourier T."/>
            <person name="Naeem R."/>
            <person name="Malas T.B."/>
            <person name="Moussa E."/>
            <person name="Panigrahi A."/>
            <person name="Vermont S.J."/>
            <person name="Otto T.D."/>
            <person name="Wastling J."/>
            <person name="Pain A."/>
        </authorList>
    </citation>
    <scope>NUCLEOTIDE SEQUENCE</scope>
    <source>
        <strain evidence="8">Liverpool</strain>
    </source>
</reference>
<dbReference type="PANTHER" id="PTHR10037">
    <property type="entry name" value="VOLTAGE-GATED CATION CHANNEL CALCIUM AND SODIUM"/>
    <property type="match status" value="1"/>
</dbReference>
<dbReference type="PANTHER" id="PTHR10037:SF62">
    <property type="entry name" value="SODIUM CHANNEL PROTEIN 60E"/>
    <property type="match status" value="1"/>
</dbReference>
<feature type="region of interest" description="Disordered" evidence="5">
    <location>
        <begin position="691"/>
        <end position="945"/>
    </location>
</feature>
<feature type="compositionally biased region" description="Low complexity" evidence="5">
    <location>
        <begin position="177"/>
        <end position="187"/>
    </location>
</feature>
<feature type="region of interest" description="Disordered" evidence="5">
    <location>
        <begin position="1"/>
        <end position="203"/>
    </location>
</feature>
<keyword evidence="4 6" id="KW-0472">Membrane</keyword>
<dbReference type="Gene3D" id="1.20.120.350">
    <property type="entry name" value="Voltage-gated potassium channels. Chain C"/>
    <property type="match status" value="1"/>
</dbReference>
<feature type="compositionally biased region" description="Basic and acidic residues" evidence="5">
    <location>
        <begin position="760"/>
        <end position="771"/>
    </location>
</feature>
<evidence type="ECO:0000256" key="6">
    <source>
        <dbReference type="SAM" id="Phobius"/>
    </source>
</evidence>
<evidence type="ECO:0000256" key="1">
    <source>
        <dbReference type="ARBA" id="ARBA00004141"/>
    </source>
</evidence>
<evidence type="ECO:0000256" key="5">
    <source>
        <dbReference type="SAM" id="MobiDB-lite"/>
    </source>
</evidence>
<evidence type="ECO:0000256" key="4">
    <source>
        <dbReference type="ARBA" id="ARBA00023136"/>
    </source>
</evidence>
<feature type="transmembrane region" description="Helical" evidence="6">
    <location>
        <begin position="491"/>
        <end position="509"/>
    </location>
</feature>
<dbReference type="InterPro" id="IPR043203">
    <property type="entry name" value="VGCC_Ca_Na"/>
</dbReference>
<organism evidence="8">
    <name type="scientific">Neospora caninum (strain Liverpool)</name>
    <dbReference type="NCBI Taxonomy" id="572307"/>
    <lineage>
        <taxon>Eukaryota</taxon>
        <taxon>Sar</taxon>
        <taxon>Alveolata</taxon>
        <taxon>Apicomplexa</taxon>
        <taxon>Conoidasida</taxon>
        <taxon>Coccidia</taxon>
        <taxon>Eucoccidiorida</taxon>
        <taxon>Eimeriorina</taxon>
        <taxon>Sarcocystidae</taxon>
        <taxon>Neospora</taxon>
    </lineage>
</organism>
<feature type="compositionally biased region" description="Basic and acidic residues" evidence="5">
    <location>
        <begin position="891"/>
        <end position="907"/>
    </location>
</feature>
<name>A0A0F7U4G4_NEOCL</name>
<dbReference type="GO" id="GO:0005248">
    <property type="term" value="F:voltage-gated sodium channel activity"/>
    <property type="evidence" value="ECO:0007669"/>
    <property type="project" value="TreeGrafter"/>
</dbReference>
<dbReference type="InterPro" id="IPR005821">
    <property type="entry name" value="Ion_trans_dom"/>
</dbReference>
<keyword evidence="2 6" id="KW-0812">Transmembrane</keyword>
<feature type="compositionally biased region" description="Low complexity" evidence="5">
    <location>
        <begin position="36"/>
        <end position="50"/>
    </location>
</feature>
<feature type="domain" description="Ion transport" evidence="7">
    <location>
        <begin position="407"/>
        <end position="653"/>
    </location>
</feature>
<evidence type="ECO:0000313" key="8">
    <source>
        <dbReference type="EMBL" id="CEL64664.1"/>
    </source>
</evidence>
<feature type="compositionally biased region" description="Polar residues" evidence="5">
    <location>
        <begin position="146"/>
        <end position="164"/>
    </location>
</feature>
<dbReference type="InterPro" id="IPR027359">
    <property type="entry name" value="Volt_channel_dom_sf"/>
</dbReference>
<comment type="subcellular location">
    <subcellularLocation>
        <location evidence="1">Membrane</location>
        <topology evidence="1">Multi-pass membrane protein</topology>
    </subcellularLocation>
</comment>
<feature type="transmembrane region" description="Helical" evidence="6">
    <location>
        <begin position="621"/>
        <end position="647"/>
    </location>
</feature>
<sequence length="1128" mass="122938">MPGESLSSVPAAVFDAPSSGDTGPLERQEESRFSVPGASASPQSRSPSSGIGDVRESRGVERVAGPPAASRGQRHDENGGQSSSRSRLAKLLTRLSSGGDQNVHARPSALPQLGAETSGSPPESDATHAREDSAASLHAASRVSEGVSSTSVEAPSASGPQTSHIPRLPSQGGGLVSPPSASPPFASLETQGSPSEPHPESHLADAFKNRSAVHGHGMGGAYPGRPSRSVESFVVDVRGRWFSEPSHRRRGQRAEGGSKSRRHRQPRNPAGRTGGDMSVPRGGPALAGTSFAHSVACAVPFVRAQDGGAALAAGKYVVKHNASKALQALRAVQAEIDRGEQLHNMLGIQKYTEEQKLKELAAAEPAEDFADQLTCDLKLLRYYTNTEAELELRDRRARAFIYSPLAQIVMAVIIIFNVIFLGFSTLEVSSREYIWDDTQESLKLKRDAPLFVALCSLNCFFALAFFVEMVLRVKCDGLAHFHDFVNVMDFVNAWFGVADLFIVSIGFFQKVENGVFNSVVALLKLARLLRVLRFIRILKSFLPMRVLVEGMESSFFSLLYAASFFLIFIYGFAVFFTTAFGFTAEVKEYWGDLFTSMYTLFLILTMTNWNEIAQRTSVHFTWAKLAIIMYTIFSYFVLFNVVTAVIVEAFSTTAGRLEDEASHFSMFTDFQVNEQRFESAMAAAQLLRNRRGEVTSLRPSSECSGRRKNVSSSGLRLGAEGNSPPKGEENNSCRQQGTPRSVGPVDSTSKGPHQGSFECPRTEAATEERTQPGEGGAFPSKAPGKSAQQRRTRSRLGSLRTALTIKRRSARQSTAQEATSQRHEDECLLVRSPSFGPTVVSGASGADCSRGPDADSDGKLQSIAESPHGTESPSLEPFLSSTAAHTLSPPEAERPTERSRVVGEPAREPGALNGEGPSSFLSSQLSAASREDTASRGFRGQHSWGRSERGWDIASVDDDFPCAWRANSMRRRLRPNRDDSTFSESKVSLVPNTLDEAFLDVAPDSPYLDLARSHPLQILGERRVQLAMRKCGISYIQAYDCLTILVQKGFEEITVPGFLTCCKRVSGTPTARQLFLLELDLERALRHLDNKTSRIYLLLKVLARHQGLHGVDTDSVQLSATSTRYMFD</sequence>
<feature type="region of interest" description="Disordered" evidence="5">
    <location>
        <begin position="244"/>
        <end position="285"/>
    </location>
</feature>
<evidence type="ECO:0000256" key="3">
    <source>
        <dbReference type="ARBA" id="ARBA00022989"/>
    </source>
</evidence>
<feature type="transmembrane region" description="Helical" evidence="6">
    <location>
        <begin position="399"/>
        <end position="423"/>
    </location>
</feature>
<dbReference type="EMBL" id="LN714476">
    <property type="protein sequence ID" value="CEL64664.1"/>
    <property type="molecule type" value="Genomic_DNA"/>
</dbReference>
<keyword evidence="3 6" id="KW-1133">Transmembrane helix</keyword>
<feature type="transmembrane region" description="Helical" evidence="6">
    <location>
        <begin position="555"/>
        <end position="583"/>
    </location>
</feature>
<protein>
    <recommendedName>
        <fullName evidence="7">Ion transport domain-containing protein</fullName>
    </recommendedName>
</protein>
<dbReference type="GO" id="GO:0001518">
    <property type="term" value="C:voltage-gated sodium channel complex"/>
    <property type="evidence" value="ECO:0007669"/>
    <property type="project" value="TreeGrafter"/>
</dbReference>
<feature type="compositionally biased region" description="Low complexity" evidence="5">
    <location>
        <begin position="918"/>
        <end position="928"/>
    </location>
</feature>
<evidence type="ECO:0000259" key="7">
    <source>
        <dbReference type="Pfam" id="PF00520"/>
    </source>
</evidence>
<dbReference type="SUPFAM" id="SSF81324">
    <property type="entry name" value="Voltage-gated potassium channels"/>
    <property type="match status" value="1"/>
</dbReference>
<dbReference type="AlphaFoldDB" id="A0A0F7U4G4"/>
<feature type="compositionally biased region" description="Polar residues" evidence="5">
    <location>
        <begin position="869"/>
        <end position="885"/>
    </location>
</feature>
<accession>A0A0F7U4G4</accession>
<feature type="transmembrane region" description="Helical" evidence="6">
    <location>
        <begin position="450"/>
        <end position="471"/>
    </location>
</feature>
<dbReference type="Pfam" id="PF00520">
    <property type="entry name" value="Ion_trans"/>
    <property type="match status" value="1"/>
</dbReference>
<evidence type="ECO:0000256" key="2">
    <source>
        <dbReference type="ARBA" id="ARBA00022692"/>
    </source>
</evidence>
<proteinExistence type="predicted"/>